<dbReference type="HOGENOM" id="CLU_058050_0_0_5"/>
<evidence type="ECO:0000256" key="3">
    <source>
        <dbReference type="ARBA" id="ARBA00023002"/>
    </source>
</evidence>
<dbReference type="STRING" id="391626.OAN307_c07890"/>
<dbReference type="InterPro" id="IPR036683">
    <property type="entry name" value="CO_DH_flav_C_dom_sf"/>
</dbReference>
<dbReference type="eggNOG" id="COG1319">
    <property type="taxonomic scope" value="Bacteria"/>
</dbReference>
<dbReference type="SMART" id="SM01092">
    <property type="entry name" value="CO_deh_flav_C"/>
    <property type="match status" value="1"/>
</dbReference>
<dbReference type="AlphaFoldDB" id="M9R1M5"/>
<evidence type="ECO:0000256" key="2">
    <source>
        <dbReference type="ARBA" id="ARBA00022827"/>
    </source>
</evidence>
<keyword evidence="2" id="KW-0274">FAD</keyword>
<feature type="domain" description="FAD-binding PCMH-type" evidence="4">
    <location>
        <begin position="2"/>
        <end position="177"/>
    </location>
</feature>
<dbReference type="SUPFAM" id="SSF56176">
    <property type="entry name" value="FAD-binding/transporter-associated domain-like"/>
    <property type="match status" value="1"/>
</dbReference>
<evidence type="ECO:0000313" key="5">
    <source>
        <dbReference type="EMBL" id="AGI66514.1"/>
    </source>
</evidence>
<dbReference type="InterPro" id="IPR036318">
    <property type="entry name" value="FAD-bd_PCMH-like_sf"/>
</dbReference>
<dbReference type="OrthoDB" id="9793944at2"/>
<protein>
    <submittedName>
        <fullName evidence="5">Putative xanthine dehydrogenase family protein</fullName>
    </submittedName>
</protein>
<dbReference type="InterPro" id="IPR051312">
    <property type="entry name" value="Diverse_Substr_Oxidored"/>
</dbReference>
<dbReference type="PANTHER" id="PTHR42659:SF2">
    <property type="entry name" value="XANTHINE DEHYDROGENASE SUBUNIT C-RELATED"/>
    <property type="match status" value="1"/>
</dbReference>
<proteinExistence type="predicted"/>
<reference evidence="5 6" key="1">
    <citation type="journal article" date="2013" name="PLoS ONE">
        <title>Poles Apart: Arctic and Antarctic Octadecabacter strains Share High Genome Plasticity and a New Type of Xanthorhodopsin.</title>
        <authorList>
            <person name="Vollmers J."/>
            <person name="Voget S."/>
            <person name="Dietrich S."/>
            <person name="Gollnow K."/>
            <person name="Smits M."/>
            <person name="Meyer K."/>
            <person name="Brinkhoff T."/>
            <person name="Simon M."/>
            <person name="Daniel R."/>
        </authorList>
    </citation>
    <scope>NUCLEOTIDE SEQUENCE [LARGE SCALE GENOMIC DNA]</scope>
    <source>
        <strain evidence="5 6">307</strain>
    </source>
</reference>
<dbReference type="RefSeq" id="WP_015498559.1">
    <property type="nucleotide sequence ID" value="NC_020911.1"/>
</dbReference>
<dbReference type="EMBL" id="CP003740">
    <property type="protein sequence ID" value="AGI66514.1"/>
    <property type="molecule type" value="Genomic_DNA"/>
</dbReference>
<dbReference type="InterPro" id="IPR005107">
    <property type="entry name" value="CO_DH_flav_C"/>
</dbReference>
<dbReference type="Gene3D" id="3.30.390.50">
    <property type="entry name" value="CO dehydrogenase flavoprotein, C-terminal domain"/>
    <property type="match status" value="1"/>
</dbReference>
<dbReference type="KEGG" id="oat:OAN307_c07890"/>
<dbReference type="Proteomes" id="UP000005307">
    <property type="component" value="Chromosome"/>
</dbReference>
<evidence type="ECO:0000256" key="1">
    <source>
        <dbReference type="ARBA" id="ARBA00022630"/>
    </source>
</evidence>
<dbReference type="GO" id="GO:0016491">
    <property type="term" value="F:oxidoreductase activity"/>
    <property type="evidence" value="ECO:0007669"/>
    <property type="project" value="UniProtKB-KW"/>
</dbReference>
<dbReference type="Pfam" id="PF00941">
    <property type="entry name" value="FAD_binding_5"/>
    <property type="match status" value="1"/>
</dbReference>
<evidence type="ECO:0000259" key="4">
    <source>
        <dbReference type="PROSITE" id="PS51387"/>
    </source>
</evidence>
<dbReference type="SUPFAM" id="SSF55447">
    <property type="entry name" value="CO dehydrogenase flavoprotein C-terminal domain-like"/>
    <property type="match status" value="1"/>
</dbReference>
<organism evidence="5 6">
    <name type="scientific">Octadecabacter antarcticus 307</name>
    <dbReference type="NCBI Taxonomy" id="391626"/>
    <lineage>
        <taxon>Bacteria</taxon>
        <taxon>Pseudomonadati</taxon>
        <taxon>Pseudomonadota</taxon>
        <taxon>Alphaproteobacteria</taxon>
        <taxon>Rhodobacterales</taxon>
        <taxon>Roseobacteraceae</taxon>
        <taxon>Octadecabacter</taxon>
    </lineage>
</organism>
<sequence>MREEETGEVYFANSLDEAISILSDRERSLVPIAGGTWLMRSEKRKEALAPGFLALSNVSELRGFHMESNQISIGALTTHHDLGVALEGSPELFGLADAARISATPGVRRLATVGGNICTDGFHSPDIATALLALDAQVEVAGASGTSSLPLSEYLNSRKERPLDEILVRVMLPRMAGATSHVRLTMKSSGDYPVAIVSVGAVISSTSVLTDLRVAIGSVEETPRRWTALEDALEGQVFRPEECKSQARDLSVDFNGRDAVDAPGSYRVSVLPHLVQSALASIFNQKRGG</sequence>
<dbReference type="GO" id="GO:0071949">
    <property type="term" value="F:FAD binding"/>
    <property type="evidence" value="ECO:0007669"/>
    <property type="project" value="InterPro"/>
</dbReference>
<dbReference type="PROSITE" id="PS51387">
    <property type="entry name" value="FAD_PCMH"/>
    <property type="match status" value="1"/>
</dbReference>
<keyword evidence="3" id="KW-0560">Oxidoreductase</keyword>
<dbReference type="PANTHER" id="PTHR42659">
    <property type="entry name" value="XANTHINE DEHYDROGENASE SUBUNIT C-RELATED"/>
    <property type="match status" value="1"/>
</dbReference>
<keyword evidence="1" id="KW-0285">Flavoprotein</keyword>
<keyword evidence="6" id="KW-1185">Reference proteome</keyword>
<dbReference type="InterPro" id="IPR002346">
    <property type="entry name" value="Mopterin_DH_FAD-bd"/>
</dbReference>
<gene>
    <name evidence="5" type="ORF">OAN307_c07890</name>
</gene>
<evidence type="ECO:0000313" key="6">
    <source>
        <dbReference type="Proteomes" id="UP000005307"/>
    </source>
</evidence>
<dbReference type="InterPro" id="IPR016169">
    <property type="entry name" value="FAD-bd_PCMH_sub2"/>
</dbReference>
<dbReference type="Gene3D" id="3.30.465.10">
    <property type="match status" value="1"/>
</dbReference>
<dbReference type="InterPro" id="IPR016166">
    <property type="entry name" value="FAD-bd_PCMH"/>
</dbReference>
<dbReference type="Pfam" id="PF03450">
    <property type="entry name" value="CO_deh_flav_C"/>
    <property type="match status" value="1"/>
</dbReference>
<name>M9R1M5_9RHOB</name>
<accession>M9R1M5</accession>